<dbReference type="EMBL" id="AESD01000741">
    <property type="protein sequence ID" value="EHJ10245.1"/>
    <property type="molecule type" value="Genomic_DNA"/>
</dbReference>
<organism evidence="1 2">
    <name type="scientific">Crocosphaera watsonii WH 0003</name>
    <dbReference type="NCBI Taxonomy" id="423471"/>
    <lineage>
        <taxon>Bacteria</taxon>
        <taxon>Bacillati</taxon>
        <taxon>Cyanobacteriota</taxon>
        <taxon>Cyanophyceae</taxon>
        <taxon>Oscillatoriophycideae</taxon>
        <taxon>Chroococcales</taxon>
        <taxon>Aphanothecaceae</taxon>
        <taxon>Crocosphaera</taxon>
    </lineage>
</organism>
<evidence type="ECO:0000313" key="1">
    <source>
        <dbReference type="EMBL" id="EHJ10245.1"/>
    </source>
</evidence>
<reference evidence="1 2" key="1">
    <citation type="journal article" date="2011" name="Front. Microbiol.">
        <title>Two Strains of Crocosphaera watsonii with Highly Conserved Genomes are Distinguished by Strain-Specific Features.</title>
        <authorList>
            <person name="Bench S.R."/>
            <person name="Ilikchyan I.N."/>
            <person name="Tripp H.J."/>
            <person name="Zehr J.P."/>
        </authorList>
    </citation>
    <scope>NUCLEOTIDE SEQUENCE [LARGE SCALE GENOMIC DNA]</scope>
    <source>
        <strain evidence="1 2">WH 0003</strain>
    </source>
</reference>
<dbReference type="GeneID" id="88768358"/>
<gene>
    <name evidence="1" type="ORF">CWATWH0003_5003</name>
</gene>
<accession>G5JC42</accession>
<dbReference type="PATRIC" id="fig|423471.3.peg.4691"/>
<name>G5JC42_CROWT</name>
<dbReference type="Proteomes" id="UP000003477">
    <property type="component" value="Unassembled WGS sequence"/>
</dbReference>
<protein>
    <submittedName>
        <fullName evidence="1">Uncharacterized protein</fullName>
    </submittedName>
</protein>
<dbReference type="AlphaFoldDB" id="G5JC42"/>
<comment type="caution">
    <text evidence="1">The sequence shown here is derived from an EMBL/GenBank/DDBJ whole genome shotgun (WGS) entry which is preliminary data.</text>
</comment>
<sequence>MEHNTGTQQNQTFPLSVNCHHLDKTVDNPEHYRDGFKTQVLTIDDLAEAVLLGHAWSCATYDHSMRSKANYQQAQLIGLDIDNGLTLDDALNHPFVKKYGQLIYTSASHQKPKGDTPPCDRFRIVFNASQPIKDIDTYEQLVKAVMGHFPSADEACKDASRYWAGNSQAEIFILDGQTLPDSLIDEAKEQAKIEWEAREKRRIETLARVNEQNPDELKTLALEALNFIPPRQPGTGTYEESLRVLMALTTIFGPTEAITIAESWSPPMKGWNPARKIQGFRVGEVTAGTLFWIAQQHGFKFPEKQWHSLERYPIEPDADLYQAYVEWEIEQEKNEQAQETSEFINFLKAKFHGLGKHYKKGFGFTKEVEQTKVKLPRKITLTLNDPVPTPEDYKGLEPPIIIFKKGNRKKLYQKLINAGWKHILDASVPGSGKSYDTGNLASENGKHFHITVDHRNPSTPTIKHNFTDLNPRHKGIYQVGDRIELKGEKHQLITPSNCSNVDAFNQLYTKNYDVYFDGVNQVCRHCIYGKIKQESNELDSEGNPFIVSKCGAESGEGYGFLHQRKLTLSSPTIRCTTEQLSDVTAYNYSPDLFSIEEAGRTLGTKQITGSLNCFNRQMLDLRAKNLDYFLAIENLLNLRPYLEKDTKRRYGLRHKEILDIIGEAPENLEEIIQFIYNEFNQLDDVFVTPDSTGTVNYKEGGITREQAKTARRGLAIEAREKTLENIKRLPSNILFDLLEVWGGKKGAFKTNQYGEIIITRPDFKMQSILKTSQANLYLDATLTTVKLAALIDIDPTEIITVKQETITAKNNIVVHAVDFSGLGSNNWGRTRNADGELLTKEEAEGALKRIIATIDKLKDKFPEISIYALKKYEKILENHYYWFNHNRGGNHDQGKEAIAAFGKPLPDMGSLESEYITLFGVTEFDHELKPMGFDDYYDESCNQEIIQYVGRQRADLYPDKKFHCFIFAPDLDLTFLKELGYKVVYEDEYQYIPELCRRRKRDKWAILEAAKGLIKAGKKITQVAIAREINATQSWVCKLFGGNEILSWRDFCKIFHSLYKANKETGIITTGTEENATMQEWLGLKPLEVALDMIKAIHNEGWESVVDYLRKVCPHEAFQILGILALFTPNGYQVWQEFLPEVPF</sequence>
<dbReference type="RefSeq" id="WP_007312795.1">
    <property type="nucleotide sequence ID" value="NZ_AESD01000741.1"/>
</dbReference>
<proteinExistence type="predicted"/>
<evidence type="ECO:0000313" key="2">
    <source>
        <dbReference type="Proteomes" id="UP000003477"/>
    </source>
</evidence>